<organism evidence="1 2">
    <name type="scientific">Gossypium laxum</name>
    <dbReference type="NCBI Taxonomy" id="34288"/>
    <lineage>
        <taxon>Eukaryota</taxon>
        <taxon>Viridiplantae</taxon>
        <taxon>Streptophyta</taxon>
        <taxon>Embryophyta</taxon>
        <taxon>Tracheophyta</taxon>
        <taxon>Spermatophyta</taxon>
        <taxon>Magnoliopsida</taxon>
        <taxon>eudicotyledons</taxon>
        <taxon>Gunneridae</taxon>
        <taxon>Pentapetalae</taxon>
        <taxon>rosids</taxon>
        <taxon>malvids</taxon>
        <taxon>Malvales</taxon>
        <taxon>Malvaceae</taxon>
        <taxon>Malvoideae</taxon>
        <taxon>Gossypium</taxon>
    </lineage>
</organism>
<sequence length="44" mass="5210">MQYSIFDIQDNVAVRTWAEMTQNEKVIAWPRDTYQNYGTSPVLE</sequence>
<evidence type="ECO:0000313" key="1">
    <source>
        <dbReference type="EMBL" id="MBA0731613.1"/>
    </source>
</evidence>
<proteinExistence type="predicted"/>
<evidence type="ECO:0000313" key="2">
    <source>
        <dbReference type="Proteomes" id="UP000593574"/>
    </source>
</evidence>
<dbReference type="AlphaFoldDB" id="A0A7J9B5S5"/>
<name>A0A7J9B5S5_9ROSI</name>
<dbReference type="EMBL" id="JABEZV010450184">
    <property type="protein sequence ID" value="MBA0731613.1"/>
    <property type="molecule type" value="Genomic_DNA"/>
</dbReference>
<accession>A0A7J9B5S5</accession>
<reference evidence="1 2" key="1">
    <citation type="journal article" date="2019" name="Genome Biol. Evol.">
        <title>Insights into the evolution of the New World diploid cottons (Gossypium, subgenus Houzingenia) based on genome sequencing.</title>
        <authorList>
            <person name="Grover C.E."/>
            <person name="Arick M.A. 2nd"/>
            <person name="Thrash A."/>
            <person name="Conover J.L."/>
            <person name="Sanders W.S."/>
            <person name="Peterson D.G."/>
            <person name="Frelichowski J.E."/>
            <person name="Scheffler J.A."/>
            <person name="Scheffler B.E."/>
            <person name="Wendel J.F."/>
        </authorList>
    </citation>
    <scope>NUCLEOTIDE SEQUENCE [LARGE SCALE GENOMIC DNA]</scope>
    <source>
        <strain evidence="1">4</strain>
        <tissue evidence="1">Leaf</tissue>
    </source>
</reference>
<comment type="caution">
    <text evidence="1">The sequence shown here is derived from an EMBL/GenBank/DDBJ whole genome shotgun (WGS) entry which is preliminary data.</text>
</comment>
<keyword evidence="2" id="KW-1185">Reference proteome</keyword>
<gene>
    <name evidence="1" type="ORF">Golax_025643</name>
</gene>
<dbReference type="Proteomes" id="UP000593574">
    <property type="component" value="Unassembled WGS sequence"/>
</dbReference>
<protein>
    <submittedName>
        <fullName evidence="1">Uncharacterized protein</fullName>
    </submittedName>
</protein>